<protein>
    <submittedName>
        <fullName evidence="5">LuxR family transcriptional regulator</fullName>
    </submittedName>
</protein>
<dbReference type="InterPro" id="IPR016032">
    <property type="entry name" value="Sig_transdc_resp-reg_C-effctor"/>
</dbReference>
<organism evidence="5 6">
    <name type="scientific">Sphingomonas canadensis</name>
    <dbReference type="NCBI Taxonomy" id="1219257"/>
    <lineage>
        <taxon>Bacteria</taxon>
        <taxon>Pseudomonadati</taxon>
        <taxon>Pseudomonadota</taxon>
        <taxon>Alphaproteobacteria</taxon>
        <taxon>Sphingomonadales</taxon>
        <taxon>Sphingomonadaceae</taxon>
        <taxon>Sphingomonas</taxon>
    </lineage>
</organism>
<dbReference type="Pfam" id="PF00196">
    <property type="entry name" value="GerE"/>
    <property type="match status" value="1"/>
</dbReference>
<keyword evidence="3" id="KW-0804">Transcription</keyword>
<gene>
    <name evidence="5" type="ORF">ACFQ1E_01835</name>
</gene>
<evidence type="ECO:0000256" key="2">
    <source>
        <dbReference type="ARBA" id="ARBA00023125"/>
    </source>
</evidence>
<evidence type="ECO:0000256" key="3">
    <source>
        <dbReference type="ARBA" id="ARBA00023163"/>
    </source>
</evidence>
<proteinExistence type="predicted"/>
<dbReference type="InterPro" id="IPR005143">
    <property type="entry name" value="TF_LuxR_autoind-bd_dom"/>
</dbReference>
<feature type="domain" description="HTH luxR-type" evidence="4">
    <location>
        <begin position="178"/>
        <end position="243"/>
    </location>
</feature>
<sequence length="252" mass="27820">MRAGLDMPSLAAAQEYLASLHSITTLADLRDALEETSDRLGCHYFALSQHVDFLRAPDSALRLHNYPESWEAWFDSRGLGVSDPIHRASHVTAFGFRWAAVSGMIKLSKTDRLVLSEAYAHGIGDGFTVPGNVPGETLGSCSFACRAGDDLRDERIPFAQLAGQLLFETGRRMAMKRPHADPPALTDRQVECIMWVGRGKTDWEIAQILGVSHGTVIEHLRNARERYDASTRSMLTVRALYDGAVCFSDLIA</sequence>
<dbReference type="SUPFAM" id="SSF75516">
    <property type="entry name" value="Pheromone-binding domain of LuxR-like quorum-sensing transcription factors"/>
    <property type="match status" value="1"/>
</dbReference>
<dbReference type="CDD" id="cd06170">
    <property type="entry name" value="LuxR_C_like"/>
    <property type="match status" value="1"/>
</dbReference>
<evidence type="ECO:0000256" key="1">
    <source>
        <dbReference type="ARBA" id="ARBA00023015"/>
    </source>
</evidence>
<dbReference type="PRINTS" id="PR00038">
    <property type="entry name" value="HTHLUXR"/>
</dbReference>
<dbReference type="InterPro" id="IPR000792">
    <property type="entry name" value="Tscrpt_reg_LuxR_C"/>
</dbReference>
<dbReference type="Proteomes" id="UP001596977">
    <property type="component" value="Unassembled WGS sequence"/>
</dbReference>
<dbReference type="PANTHER" id="PTHR44688">
    <property type="entry name" value="DNA-BINDING TRANSCRIPTIONAL ACTIVATOR DEVR_DOSR"/>
    <property type="match status" value="1"/>
</dbReference>
<keyword evidence="2" id="KW-0238">DNA-binding</keyword>
<evidence type="ECO:0000259" key="4">
    <source>
        <dbReference type="PROSITE" id="PS50043"/>
    </source>
</evidence>
<reference evidence="6" key="1">
    <citation type="journal article" date="2019" name="Int. J. Syst. Evol. Microbiol.">
        <title>The Global Catalogue of Microorganisms (GCM) 10K type strain sequencing project: providing services to taxonomists for standard genome sequencing and annotation.</title>
        <authorList>
            <consortium name="The Broad Institute Genomics Platform"/>
            <consortium name="The Broad Institute Genome Sequencing Center for Infectious Disease"/>
            <person name="Wu L."/>
            <person name="Ma J."/>
        </authorList>
    </citation>
    <scope>NUCLEOTIDE SEQUENCE [LARGE SCALE GENOMIC DNA]</scope>
    <source>
        <strain evidence="6">CCUG 62982</strain>
    </source>
</reference>
<dbReference type="InterPro" id="IPR036388">
    <property type="entry name" value="WH-like_DNA-bd_sf"/>
</dbReference>
<dbReference type="Gene3D" id="3.30.450.80">
    <property type="entry name" value="Transcription factor LuxR-like, autoinducer-binding domain"/>
    <property type="match status" value="1"/>
</dbReference>
<keyword evidence="1" id="KW-0805">Transcription regulation</keyword>
<dbReference type="InterPro" id="IPR036693">
    <property type="entry name" value="TF_LuxR_autoind-bd_dom_sf"/>
</dbReference>
<dbReference type="Pfam" id="PF03472">
    <property type="entry name" value="Autoind_bind"/>
    <property type="match status" value="1"/>
</dbReference>
<dbReference type="PANTHER" id="PTHR44688:SF16">
    <property type="entry name" value="DNA-BINDING TRANSCRIPTIONAL ACTIVATOR DEVR_DOSR"/>
    <property type="match status" value="1"/>
</dbReference>
<accession>A0ABW3H0U4</accession>
<dbReference type="PROSITE" id="PS50043">
    <property type="entry name" value="HTH_LUXR_2"/>
    <property type="match status" value="1"/>
</dbReference>
<dbReference type="Gene3D" id="1.10.10.10">
    <property type="entry name" value="Winged helix-like DNA-binding domain superfamily/Winged helix DNA-binding domain"/>
    <property type="match status" value="1"/>
</dbReference>
<comment type="caution">
    <text evidence="5">The sequence shown here is derived from an EMBL/GenBank/DDBJ whole genome shotgun (WGS) entry which is preliminary data.</text>
</comment>
<dbReference type="EMBL" id="JBHTJG010000001">
    <property type="protein sequence ID" value="MFD0945071.1"/>
    <property type="molecule type" value="Genomic_DNA"/>
</dbReference>
<name>A0ABW3H0U4_9SPHN</name>
<dbReference type="SUPFAM" id="SSF46894">
    <property type="entry name" value="C-terminal effector domain of the bipartite response regulators"/>
    <property type="match status" value="1"/>
</dbReference>
<evidence type="ECO:0000313" key="5">
    <source>
        <dbReference type="EMBL" id="MFD0945071.1"/>
    </source>
</evidence>
<evidence type="ECO:0000313" key="6">
    <source>
        <dbReference type="Proteomes" id="UP001596977"/>
    </source>
</evidence>
<keyword evidence="6" id="KW-1185">Reference proteome</keyword>
<dbReference type="SMART" id="SM00421">
    <property type="entry name" value="HTH_LUXR"/>
    <property type="match status" value="1"/>
</dbReference>